<reference evidence="1 2" key="1">
    <citation type="submission" date="2022-01" db="EMBL/GenBank/DDBJ databases">
        <title>A chromosome-scale genome assembly of the false clownfish, Amphiprion ocellaris.</title>
        <authorList>
            <person name="Ryu T."/>
        </authorList>
    </citation>
    <scope>NUCLEOTIDE SEQUENCE [LARGE SCALE GENOMIC DNA]</scope>
</reference>
<proteinExistence type="predicted"/>
<keyword evidence="2" id="KW-1185">Reference proteome</keyword>
<reference evidence="1" key="3">
    <citation type="submission" date="2025-09" db="UniProtKB">
        <authorList>
            <consortium name="Ensembl"/>
        </authorList>
    </citation>
    <scope>IDENTIFICATION</scope>
</reference>
<organism evidence="1 2">
    <name type="scientific">Amphiprion ocellaris</name>
    <name type="common">Clown anemonefish</name>
    <dbReference type="NCBI Taxonomy" id="80972"/>
    <lineage>
        <taxon>Eukaryota</taxon>
        <taxon>Metazoa</taxon>
        <taxon>Chordata</taxon>
        <taxon>Craniata</taxon>
        <taxon>Vertebrata</taxon>
        <taxon>Euteleostomi</taxon>
        <taxon>Actinopterygii</taxon>
        <taxon>Neopterygii</taxon>
        <taxon>Teleostei</taxon>
        <taxon>Neoteleostei</taxon>
        <taxon>Acanthomorphata</taxon>
        <taxon>Ovalentaria</taxon>
        <taxon>Pomacentridae</taxon>
        <taxon>Amphiprion</taxon>
    </lineage>
</organism>
<accession>A0A3Q1BWG6</accession>
<dbReference type="Gene3D" id="3.30.420.10">
    <property type="entry name" value="Ribonuclease H-like superfamily/Ribonuclease H"/>
    <property type="match status" value="1"/>
</dbReference>
<name>A0A3Q1BWG6_AMPOC</name>
<dbReference type="GO" id="GO:0003676">
    <property type="term" value="F:nucleic acid binding"/>
    <property type="evidence" value="ECO:0007669"/>
    <property type="project" value="InterPro"/>
</dbReference>
<protein>
    <recommendedName>
        <fullName evidence="3">Transposase Tc1-like domain-containing protein</fullName>
    </recommendedName>
</protein>
<evidence type="ECO:0000313" key="1">
    <source>
        <dbReference type="Ensembl" id="ENSAOCP00000017983.2"/>
    </source>
</evidence>
<dbReference type="OMA" id="YITINSH"/>
<sequence length="185" mass="21187">DHYITINSHPKRSLKGRIAAKKPLLRSAIIQKHLNFAQEQKQWTVDDWKKVLWMDKSNSITKETVEKHIKTMAARMQAVIRAKVKHGGGSIMLRGCFSAAGTGKLVRVKGKMDGAKYREIPEQNLYQSVRDLRLGWRFAFQQDTNPKHMAKATLEWFKGKHINGGEQLCTLTFSVILSYFLFASQ</sequence>
<dbReference type="InterPro" id="IPR036397">
    <property type="entry name" value="RNaseH_sf"/>
</dbReference>
<dbReference type="GeneTree" id="ENSGT01120000271870"/>
<reference evidence="1" key="2">
    <citation type="submission" date="2025-08" db="UniProtKB">
        <authorList>
            <consortium name="Ensembl"/>
        </authorList>
    </citation>
    <scope>IDENTIFICATION</scope>
</reference>
<dbReference type="Ensembl" id="ENSAOCT00000032934.2">
    <property type="protein sequence ID" value="ENSAOCP00000017983.2"/>
    <property type="gene ID" value="ENSAOCG00000002278.2"/>
</dbReference>
<dbReference type="STRING" id="80972.ENSAOCP00000017983"/>
<evidence type="ECO:0008006" key="3">
    <source>
        <dbReference type="Google" id="ProtNLM"/>
    </source>
</evidence>
<dbReference type="AlphaFoldDB" id="A0A3Q1BWG6"/>
<dbReference type="Proteomes" id="UP001501940">
    <property type="component" value="Chromosome 17"/>
</dbReference>
<evidence type="ECO:0000313" key="2">
    <source>
        <dbReference type="Proteomes" id="UP001501940"/>
    </source>
</evidence>